<gene>
    <name evidence="2" type="ORF">QF205_16570</name>
</gene>
<keyword evidence="3" id="KW-1185">Reference proteome</keyword>
<dbReference type="GO" id="GO:0016746">
    <property type="term" value="F:acyltransferase activity"/>
    <property type="evidence" value="ECO:0007669"/>
    <property type="project" value="UniProtKB-KW"/>
</dbReference>
<keyword evidence="2" id="KW-0012">Acyltransferase</keyword>
<dbReference type="CDD" id="cd04301">
    <property type="entry name" value="NAT_SF"/>
    <property type="match status" value="1"/>
</dbReference>
<organism evidence="2 3">
    <name type="scientific">Luteimonas composti</name>
    <dbReference type="NCBI Taxonomy" id="398257"/>
    <lineage>
        <taxon>Bacteria</taxon>
        <taxon>Pseudomonadati</taxon>
        <taxon>Pseudomonadota</taxon>
        <taxon>Gammaproteobacteria</taxon>
        <taxon>Lysobacterales</taxon>
        <taxon>Lysobacteraceae</taxon>
        <taxon>Luteimonas</taxon>
    </lineage>
</organism>
<comment type="caution">
    <text evidence="2">The sequence shown here is derived from an EMBL/GenBank/DDBJ whole genome shotgun (WGS) entry which is preliminary data.</text>
</comment>
<evidence type="ECO:0000259" key="1">
    <source>
        <dbReference type="PROSITE" id="PS51186"/>
    </source>
</evidence>
<dbReference type="InterPro" id="IPR000182">
    <property type="entry name" value="GNAT_dom"/>
</dbReference>
<protein>
    <submittedName>
        <fullName evidence="2">GNAT family N-acetyltransferase</fullName>
        <ecNumber evidence="2">2.3.1.-</ecNumber>
    </submittedName>
</protein>
<feature type="domain" description="N-acetyltransferase" evidence="1">
    <location>
        <begin position="7"/>
        <end position="181"/>
    </location>
</feature>
<accession>A0ABT6MVI8</accession>
<name>A0ABT6MVI8_9GAMM</name>
<dbReference type="InterPro" id="IPR016181">
    <property type="entry name" value="Acyl_CoA_acyltransferase"/>
</dbReference>
<dbReference type="Pfam" id="PF00583">
    <property type="entry name" value="Acetyltransf_1"/>
    <property type="match status" value="1"/>
</dbReference>
<dbReference type="Gene3D" id="3.40.630.30">
    <property type="match status" value="1"/>
</dbReference>
<keyword evidence="2" id="KW-0808">Transferase</keyword>
<dbReference type="RefSeq" id="WP_280943893.1">
    <property type="nucleotide sequence ID" value="NZ_JARYGX010000032.1"/>
</dbReference>
<sequence length="202" mass="22317">MTGQPIPRIRTLTGEDARRHLDDVAALRIAVFRDWPYLYAGDLDYERDYLASYAASPRCVFVLAFAGDEVVGASTGLPLLDDAPAFRAPFEADGPAPARVFYFGESVLLPAWRGRGVGRAFFDAREAHARGLGGFGWTAFAAVDREAGDARRPQGHRGRESLWRARGYVRQPGLSMQLDWDEIGIGPCTHTLTFWTRSLEAA</sequence>
<dbReference type="EC" id="2.3.1.-" evidence="2"/>
<dbReference type="Proteomes" id="UP001160550">
    <property type="component" value="Unassembled WGS sequence"/>
</dbReference>
<reference evidence="2" key="2">
    <citation type="submission" date="2023-04" db="EMBL/GenBank/DDBJ databases">
        <authorList>
            <person name="Sun J.-Q."/>
        </authorList>
    </citation>
    <scope>NUCLEOTIDE SEQUENCE</scope>
    <source>
        <strain evidence="2">CC-YY355</strain>
    </source>
</reference>
<proteinExistence type="predicted"/>
<dbReference type="SUPFAM" id="SSF55729">
    <property type="entry name" value="Acyl-CoA N-acyltransferases (Nat)"/>
    <property type="match status" value="1"/>
</dbReference>
<dbReference type="EMBL" id="JARYGX010000032">
    <property type="protein sequence ID" value="MDH7454665.1"/>
    <property type="molecule type" value="Genomic_DNA"/>
</dbReference>
<reference evidence="2" key="1">
    <citation type="journal article" date="2007" name="Int. J. Syst. Evol. Microbiol.">
        <title>Luteimonas composti sp. nov., a moderately thermophilic bacterium isolated from food waste.</title>
        <authorList>
            <person name="Young C.C."/>
            <person name="Kampfer P."/>
            <person name="Chen W.M."/>
            <person name="Yen W.S."/>
            <person name="Arun A.B."/>
            <person name="Lai W.A."/>
            <person name="Shen F.T."/>
            <person name="Rekha P.D."/>
            <person name="Lin K.Y."/>
            <person name="Chou J.H."/>
        </authorList>
    </citation>
    <scope>NUCLEOTIDE SEQUENCE</scope>
    <source>
        <strain evidence="2">CC-YY355</strain>
    </source>
</reference>
<evidence type="ECO:0000313" key="2">
    <source>
        <dbReference type="EMBL" id="MDH7454665.1"/>
    </source>
</evidence>
<dbReference type="PROSITE" id="PS51186">
    <property type="entry name" value="GNAT"/>
    <property type="match status" value="1"/>
</dbReference>
<evidence type="ECO:0000313" key="3">
    <source>
        <dbReference type="Proteomes" id="UP001160550"/>
    </source>
</evidence>